<dbReference type="Proteomes" id="UP000248534">
    <property type="component" value="Chromosome 1"/>
</dbReference>
<keyword evidence="1" id="KW-0812">Transmembrane</keyword>
<gene>
    <name evidence="2" type="ORF">NCTC11086_01483</name>
</gene>
<keyword evidence="1" id="KW-0472">Membrane</keyword>
<proteinExistence type="predicted"/>
<evidence type="ECO:0000313" key="3">
    <source>
        <dbReference type="Proteomes" id="UP000248534"/>
    </source>
</evidence>
<sequence>MNDSPVMWLGILIHTLLKPIQIIVDLLSILLGCEQ</sequence>
<evidence type="ECO:0000256" key="1">
    <source>
        <dbReference type="SAM" id="Phobius"/>
    </source>
</evidence>
<name>A0A2X4AJ70_STRSA</name>
<dbReference type="AlphaFoldDB" id="A0A2X4AJ70"/>
<organism evidence="2 3">
    <name type="scientific">Streptococcus sanguinis</name>
    <dbReference type="NCBI Taxonomy" id="1305"/>
    <lineage>
        <taxon>Bacteria</taxon>
        <taxon>Bacillati</taxon>
        <taxon>Bacillota</taxon>
        <taxon>Bacilli</taxon>
        <taxon>Lactobacillales</taxon>
        <taxon>Streptococcaceae</taxon>
        <taxon>Streptococcus</taxon>
    </lineage>
</organism>
<accession>A0A2X4AJ70</accession>
<feature type="transmembrane region" description="Helical" evidence="1">
    <location>
        <begin position="6"/>
        <end position="31"/>
    </location>
</feature>
<dbReference type="EMBL" id="LS483364">
    <property type="protein sequence ID" value="SQF71541.1"/>
    <property type="molecule type" value="Genomic_DNA"/>
</dbReference>
<protein>
    <submittedName>
        <fullName evidence="2">Uncharacterized protein</fullName>
    </submittedName>
</protein>
<reference evidence="2 3" key="1">
    <citation type="submission" date="2018-06" db="EMBL/GenBank/DDBJ databases">
        <authorList>
            <consortium name="Pathogen Informatics"/>
            <person name="Doyle S."/>
        </authorList>
    </citation>
    <scope>NUCLEOTIDE SEQUENCE [LARGE SCALE GENOMIC DNA]</scope>
    <source>
        <strain evidence="2 3">NCTC11086</strain>
    </source>
</reference>
<evidence type="ECO:0000313" key="2">
    <source>
        <dbReference type="EMBL" id="SQF71541.1"/>
    </source>
</evidence>
<keyword evidence="1" id="KW-1133">Transmembrane helix</keyword>